<keyword evidence="3" id="KW-1185">Reference proteome</keyword>
<dbReference type="AlphaFoldDB" id="A0AA39S6I7"/>
<reference evidence="2" key="1">
    <citation type="journal article" date="2022" name="Plant J.">
        <title>Strategies of tolerance reflected in two North American maple genomes.</title>
        <authorList>
            <person name="McEvoy S.L."/>
            <person name="Sezen U.U."/>
            <person name="Trouern-Trend A."/>
            <person name="McMahon S.M."/>
            <person name="Schaberg P.G."/>
            <person name="Yang J."/>
            <person name="Wegrzyn J.L."/>
            <person name="Swenson N.G."/>
        </authorList>
    </citation>
    <scope>NUCLEOTIDE SEQUENCE</scope>
    <source>
        <strain evidence="2">NS2018</strain>
    </source>
</reference>
<evidence type="ECO:0000313" key="3">
    <source>
        <dbReference type="Proteomes" id="UP001168877"/>
    </source>
</evidence>
<feature type="region of interest" description="Disordered" evidence="1">
    <location>
        <begin position="1"/>
        <end position="28"/>
    </location>
</feature>
<evidence type="ECO:0000313" key="2">
    <source>
        <dbReference type="EMBL" id="KAK0586581.1"/>
    </source>
</evidence>
<evidence type="ECO:0000256" key="1">
    <source>
        <dbReference type="SAM" id="MobiDB-lite"/>
    </source>
</evidence>
<dbReference type="EMBL" id="JAUESC010000382">
    <property type="protein sequence ID" value="KAK0586581.1"/>
    <property type="molecule type" value="Genomic_DNA"/>
</dbReference>
<dbReference type="Proteomes" id="UP001168877">
    <property type="component" value="Unassembled WGS sequence"/>
</dbReference>
<accession>A0AA39S6I7</accession>
<feature type="region of interest" description="Disordered" evidence="1">
    <location>
        <begin position="51"/>
        <end position="106"/>
    </location>
</feature>
<proteinExistence type="predicted"/>
<feature type="compositionally biased region" description="Basic and acidic residues" evidence="1">
    <location>
        <begin position="67"/>
        <end position="81"/>
    </location>
</feature>
<comment type="caution">
    <text evidence="2">The sequence shown here is derived from an EMBL/GenBank/DDBJ whole genome shotgun (WGS) entry which is preliminary data.</text>
</comment>
<sequence>MPVTCSGNSYSMSNQIPNNPNPEQPNLQQQITQIATVLDQLTHRLDVMDEHRAREEFRAPNRRGRHPFREEVLDESERHEEEDLEDEEDREDFPQGHGGRGADYQPLDEMTKQMKVDVPDFYGKLEPNAFEDWLTAMEDYFDWFAVSEDRKVRYVRMKLKGHARAW</sequence>
<gene>
    <name evidence="2" type="ORF">LWI29_009134</name>
</gene>
<feature type="compositionally biased region" description="Polar residues" evidence="1">
    <location>
        <begin position="1"/>
        <end position="13"/>
    </location>
</feature>
<reference evidence="2" key="2">
    <citation type="submission" date="2023-06" db="EMBL/GenBank/DDBJ databases">
        <authorList>
            <person name="Swenson N.G."/>
            <person name="Wegrzyn J.L."/>
            <person name="Mcevoy S.L."/>
        </authorList>
    </citation>
    <scope>NUCLEOTIDE SEQUENCE</scope>
    <source>
        <strain evidence="2">NS2018</strain>
        <tissue evidence="2">Leaf</tissue>
    </source>
</reference>
<organism evidence="2 3">
    <name type="scientific">Acer saccharum</name>
    <name type="common">Sugar maple</name>
    <dbReference type="NCBI Taxonomy" id="4024"/>
    <lineage>
        <taxon>Eukaryota</taxon>
        <taxon>Viridiplantae</taxon>
        <taxon>Streptophyta</taxon>
        <taxon>Embryophyta</taxon>
        <taxon>Tracheophyta</taxon>
        <taxon>Spermatophyta</taxon>
        <taxon>Magnoliopsida</taxon>
        <taxon>eudicotyledons</taxon>
        <taxon>Gunneridae</taxon>
        <taxon>Pentapetalae</taxon>
        <taxon>rosids</taxon>
        <taxon>malvids</taxon>
        <taxon>Sapindales</taxon>
        <taxon>Sapindaceae</taxon>
        <taxon>Hippocastanoideae</taxon>
        <taxon>Acereae</taxon>
        <taxon>Acer</taxon>
    </lineage>
</organism>
<feature type="compositionally biased region" description="Acidic residues" evidence="1">
    <location>
        <begin position="82"/>
        <end position="91"/>
    </location>
</feature>
<protein>
    <submittedName>
        <fullName evidence="2">Uncharacterized protein</fullName>
    </submittedName>
</protein>
<name>A0AA39S6I7_ACESA</name>